<dbReference type="InterPro" id="IPR036457">
    <property type="entry name" value="PPM-type-like_dom_sf"/>
</dbReference>
<evidence type="ECO:0000259" key="1">
    <source>
        <dbReference type="PROSITE" id="PS51746"/>
    </source>
</evidence>
<dbReference type="Pfam" id="PF00481">
    <property type="entry name" value="PP2C"/>
    <property type="match status" value="1"/>
</dbReference>
<sequence>MELRLDEVNRELGAITRILSRIPDDAPNTPPLLICLANAHYKRFVLRNEPDDIQKVIEYTSVVLSRTPDKDPGLPDRLSDKEDMGKAIEYKSLALELMPEGHPSLPRQLANLAKLLVNLAEHNEPIPDTLNRTFHSVDRELSEMAAQGTTHSGCTAVTAFLRLEDAEGKPVADTHGPYRRVLYTANAGDARAVLCRGGKAVRLTYDHKGSDKQEAKRIVDAGGFVLNNRVNGVLAVTRSLGDSAMKEFVVGSPYTTETELSEDDEFIIFACDGLWDVADDQAAVDLVRKSANSAQDAAKVLLDHALSSFSMDNVSVLVVKFLPVK</sequence>
<organism evidence="2 3">
    <name type="scientific">Rhizoctonia solani</name>
    <dbReference type="NCBI Taxonomy" id="456999"/>
    <lineage>
        <taxon>Eukaryota</taxon>
        <taxon>Fungi</taxon>
        <taxon>Dikarya</taxon>
        <taxon>Basidiomycota</taxon>
        <taxon>Agaricomycotina</taxon>
        <taxon>Agaricomycetes</taxon>
        <taxon>Cantharellales</taxon>
        <taxon>Ceratobasidiaceae</taxon>
        <taxon>Rhizoctonia</taxon>
    </lineage>
</organism>
<proteinExistence type="predicted"/>
<dbReference type="InterPro" id="IPR001932">
    <property type="entry name" value="PPM-type_phosphatase-like_dom"/>
</dbReference>
<protein>
    <recommendedName>
        <fullName evidence="1">PPM-type phosphatase domain-containing protein</fullName>
    </recommendedName>
</protein>
<accession>A0A8H3E755</accession>
<dbReference type="Gene3D" id="3.60.40.10">
    <property type="entry name" value="PPM-type phosphatase domain"/>
    <property type="match status" value="1"/>
</dbReference>
<dbReference type="SUPFAM" id="SSF81606">
    <property type="entry name" value="PP2C-like"/>
    <property type="match status" value="1"/>
</dbReference>
<comment type="caution">
    <text evidence="2">The sequence shown here is derived from an EMBL/GenBank/DDBJ whole genome shotgun (WGS) entry which is preliminary data.</text>
</comment>
<dbReference type="PROSITE" id="PS51746">
    <property type="entry name" value="PPM_2"/>
    <property type="match status" value="1"/>
</dbReference>
<dbReference type="GO" id="GO:0004722">
    <property type="term" value="F:protein serine/threonine phosphatase activity"/>
    <property type="evidence" value="ECO:0007669"/>
    <property type="project" value="InterPro"/>
</dbReference>
<dbReference type="InterPro" id="IPR015655">
    <property type="entry name" value="PP2C"/>
</dbReference>
<dbReference type="CDD" id="cd00143">
    <property type="entry name" value="PP2Cc"/>
    <property type="match status" value="1"/>
</dbReference>
<dbReference type="PANTHER" id="PTHR47992">
    <property type="entry name" value="PROTEIN PHOSPHATASE"/>
    <property type="match status" value="1"/>
</dbReference>
<name>A0A8H3E755_9AGAM</name>
<dbReference type="AlphaFoldDB" id="A0A8H3E755"/>
<dbReference type="Proteomes" id="UP000663827">
    <property type="component" value="Unassembled WGS sequence"/>
</dbReference>
<reference evidence="2" key="1">
    <citation type="submission" date="2021-01" db="EMBL/GenBank/DDBJ databases">
        <authorList>
            <person name="Kaushik A."/>
        </authorList>
    </citation>
    <scope>NUCLEOTIDE SEQUENCE</scope>
    <source>
        <strain evidence="2">AG5</strain>
    </source>
</reference>
<evidence type="ECO:0000313" key="2">
    <source>
        <dbReference type="EMBL" id="CAE7198182.1"/>
    </source>
</evidence>
<feature type="domain" description="PPM-type phosphatase" evidence="1">
    <location>
        <begin position="77"/>
        <end position="321"/>
    </location>
</feature>
<gene>
    <name evidence="2" type="ORF">RDB_LOCUS135624</name>
</gene>
<dbReference type="SMART" id="SM00332">
    <property type="entry name" value="PP2Cc"/>
    <property type="match status" value="1"/>
</dbReference>
<dbReference type="EMBL" id="CAJNJQ010003408">
    <property type="protein sequence ID" value="CAE7198182.1"/>
    <property type="molecule type" value="Genomic_DNA"/>
</dbReference>
<evidence type="ECO:0000313" key="3">
    <source>
        <dbReference type="Proteomes" id="UP000663827"/>
    </source>
</evidence>